<dbReference type="Gene3D" id="1.10.357.10">
    <property type="entry name" value="Tetracycline Repressor, domain 2"/>
    <property type="match status" value="1"/>
</dbReference>
<dbReference type="PANTHER" id="PTHR30055:SF226">
    <property type="entry name" value="HTH-TYPE TRANSCRIPTIONAL REGULATOR PKSA"/>
    <property type="match status" value="1"/>
</dbReference>
<sequence>MFDVPTARRTQADRSASTQSAVLDATVECLAKFGYAGTNTREIAARAGISRGALTHHYPNRSDVIVAAIERLFDRLAQRFVEEFTARADDARTLEGAVDTLWNILGDNNYAAVLEVIVASRTDSELRVVVHGVAARLESSVVAVFNAVTPVPFDEPAARLVISAAFAIVQGAFVSQYAGYGDPDQVIGVARMLARLIDLETGQLLLASADQNTDQTTNRSVDDIDG</sequence>
<dbReference type="InterPro" id="IPR001647">
    <property type="entry name" value="HTH_TetR"/>
</dbReference>
<organism evidence="4">
    <name type="scientific">uncultured bacterium A1Q1_fos_15</name>
    <dbReference type="NCBI Taxonomy" id="1256548"/>
    <lineage>
        <taxon>Bacteria</taxon>
        <taxon>environmental samples</taxon>
    </lineage>
</organism>
<proteinExistence type="predicted"/>
<dbReference type="PROSITE" id="PS50977">
    <property type="entry name" value="HTH_TETR_2"/>
    <property type="match status" value="1"/>
</dbReference>
<dbReference type="InterPro" id="IPR050109">
    <property type="entry name" value="HTH-type_TetR-like_transc_reg"/>
</dbReference>
<dbReference type="InterPro" id="IPR009057">
    <property type="entry name" value="Homeodomain-like_sf"/>
</dbReference>
<name>L7VTF3_9BACT</name>
<dbReference type="PRINTS" id="PR00455">
    <property type="entry name" value="HTHTETR"/>
</dbReference>
<reference evidence="4" key="1">
    <citation type="submission" date="2012-09" db="EMBL/GenBank/DDBJ databases">
        <title>Metagenomic Characterization of a Microbial Community in Wastewater Detects High Levels of Antibiotic Resistance.</title>
        <authorList>
            <person name="Abrams M."/>
            <person name="Caldwell A."/>
            <person name="Vandaei E."/>
            <person name="Lee W."/>
            <person name="Perrott J."/>
            <person name="Khan S.Y."/>
            <person name="Ta J."/>
            <person name="Romero D."/>
            <person name="Nguyen V."/>
            <person name="Pourmand N."/>
            <person name="Ouverney C.C."/>
        </authorList>
    </citation>
    <scope>NUCLEOTIDE SEQUENCE</scope>
</reference>
<dbReference type="GO" id="GO:0003700">
    <property type="term" value="F:DNA-binding transcription factor activity"/>
    <property type="evidence" value="ECO:0007669"/>
    <property type="project" value="TreeGrafter"/>
</dbReference>
<dbReference type="GO" id="GO:0000976">
    <property type="term" value="F:transcription cis-regulatory region binding"/>
    <property type="evidence" value="ECO:0007669"/>
    <property type="project" value="TreeGrafter"/>
</dbReference>
<keyword evidence="1 2" id="KW-0238">DNA-binding</keyword>
<dbReference type="Pfam" id="PF00440">
    <property type="entry name" value="TetR_N"/>
    <property type="match status" value="1"/>
</dbReference>
<evidence type="ECO:0000256" key="1">
    <source>
        <dbReference type="ARBA" id="ARBA00023125"/>
    </source>
</evidence>
<evidence type="ECO:0000313" key="4">
    <source>
        <dbReference type="EMBL" id="AGC72397.1"/>
    </source>
</evidence>
<dbReference type="SUPFAM" id="SSF46689">
    <property type="entry name" value="Homeodomain-like"/>
    <property type="match status" value="1"/>
</dbReference>
<dbReference type="AlphaFoldDB" id="L7VTF3"/>
<accession>L7VTF3</accession>
<evidence type="ECO:0000259" key="3">
    <source>
        <dbReference type="PROSITE" id="PS50977"/>
    </source>
</evidence>
<dbReference type="EMBL" id="JX649900">
    <property type="protein sequence ID" value="AGC72397.1"/>
    <property type="molecule type" value="Genomic_DNA"/>
</dbReference>
<feature type="DNA-binding region" description="H-T-H motif" evidence="2">
    <location>
        <begin position="39"/>
        <end position="58"/>
    </location>
</feature>
<protein>
    <submittedName>
        <fullName evidence="4">Transcriptional regulator, TetR family</fullName>
    </submittedName>
</protein>
<dbReference type="PANTHER" id="PTHR30055">
    <property type="entry name" value="HTH-TYPE TRANSCRIPTIONAL REGULATOR RUTR"/>
    <property type="match status" value="1"/>
</dbReference>
<feature type="domain" description="HTH tetR-type" evidence="3">
    <location>
        <begin position="16"/>
        <end position="76"/>
    </location>
</feature>
<evidence type="ECO:0000256" key="2">
    <source>
        <dbReference type="PROSITE-ProRule" id="PRU00335"/>
    </source>
</evidence>